<reference evidence="2 3" key="1">
    <citation type="submission" date="2019-05" db="EMBL/GenBank/DDBJ databases">
        <title>Draft genome sequence of Actinomadura sp. 14C53.</title>
        <authorList>
            <person name="Saricaoglu S."/>
            <person name="Isik K."/>
        </authorList>
    </citation>
    <scope>NUCLEOTIDE SEQUENCE [LARGE SCALE GENOMIC DNA]</scope>
    <source>
        <strain evidence="2 3">14C53</strain>
    </source>
</reference>
<feature type="compositionally biased region" description="Basic and acidic residues" evidence="1">
    <location>
        <begin position="33"/>
        <end position="45"/>
    </location>
</feature>
<comment type="caution">
    <text evidence="2">The sequence shown here is derived from an EMBL/GenBank/DDBJ whole genome shotgun (WGS) entry which is preliminary data.</text>
</comment>
<evidence type="ECO:0000313" key="2">
    <source>
        <dbReference type="EMBL" id="TMR00518.1"/>
    </source>
</evidence>
<accession>A0A5C4JBA4</accession>
<protein>
    <submittedName>
        <fullName evidence="2">Uncharacterized protein</fullName>
    </submittedName>
</protein>
<dbReference type="Proteomes" id="UP000309174">
    <property type="component" value="Unassembled WGS sequence"/>
</dbReference>
<organism evidence="2 3">
    <name type="scientific">Actinomadura soli</name>
    <dbReference type="NCBI Taxonomy" id="2508997"/>
    <lineage>
        <taxon>Bacteria</taxon>
        <taxon>Bacillati</taxon>
        <taxon>Actinomycetota</taxon>
        <taxon>Actinomycetes</taxon>
        <taxon>Streptosporangiales</taxon>
        <taxon>Thermomonosporaceae</taxon>
        <taxon>Actinomadura</taxon>
    </lineage>
</organism>
<dbReference type="AlphaFoldDB" id="A0A5C4JBA4"/>
<feature type="region of interest" description="Disordered" evidence="1">
    <location>
        <begin position="15"/>
        <end position="45"/>
    </location>
</feature>
<evidence type="ECO:0000256" key="1">
    <source>
        <dbReference type="SAM" id="MobiDB-lite"/>
    </source>
</evidence>
<sequence>MLRVVGMGGAVQYRSFKGRTEAEGSGAGSASGRSDDGATAEHRPGDLCGIEADIQWLMRRLGLGGQPAWFDDLGDAVTGRSVESPGQE</sequence>
<dbReference type="EMBL" id="VCKW01000074">
    <property type="protein sequence ID" value="TMR00518.1"/>
    <property type="molecule type" value="Genomic_DNA"/>
</dbReference>
<gene>
    <name evidence="2" type="ORF">ETD83_16425</name>
</gene>
<name>A0A5C4JBA4_9ACTN</name>
<proteinExistence type="predicted"/>
<dbReference type="RefSeq" id="WP_138646003.1">
    <property type="nucleotide sequence ID" value="NZ_VCKW01000074.1"/>
</dbReference>
<keyword evidence="3" id="KW-1185">Reference proteome</keyword>
<evidence type="ECO:0000313" key="3">
    <source>
        <dbReference type="Proteomes" id="UP000309174"/>
    </source>
</evidence>